<proteinExistence type="predicted"/>
<evidence type="ECO:0000313" key="3">
    <source>
        <dbReference type="Proteomes" id="UP000613160"/>
    </source>
</evidence>
<evidence type="ECO:0000313" key="2">
    <source>
        <dbReference type="EMBL" id="GGD09033.1"/>
    </source>
</evidence>
<accession>A0A916XTT9</accession>
<organism evidence="2 3">
    <name type="scientific">Aureimonas glaciei</name>
    <dbReference type="NCBI Taxonomy" id="1776957"/>
    <lineage>
        <taxon>Bacteria</taxon>
        <taxon>Pseudomonadati</taxon>
        <taxon>Pseudomonadota</taxon>
        <taxon>Alphaproteobacteria</taxon>
        <taxon>Hyphomicrobiales</taxon>
        <taxon>Aurantimonadaceae</taxon>
        <taxon>Aureimonas</taxon>
    </lineage>
</organism>
<evidence type="ECO:0000256" key="1">
    <source>
        <dbReference type="SAM" id="MobiDB-lite"/>
    </source>
</evidence>
<gene>
    <name evidence="2" type="ORF">GCM10011335_09850</name>
</gene>
<reference evidence="2" key="1">
    <citation type="journal article" date="2014" name="Int. J. Syst. Evol. Microbiol.">
        <title>Complete genome sequence of Corynebacterium casei LMG S-19264T (=DSM 44701T), isolated from a smear-ripened cheese.</title>
        <authorList>
            <consortium name="US DOE Joint Genome Institute (JGI-PGF)"/>
            <person name="Walter F."/>
            <person name="Albersmeier A."/>
            <person name="Kalinowski J."/>
            <person name="Ruckert C."/>
        </authorList>
    </citation>
    <scope>NUCLEOTIDE SEQUENCE</scope>
    <source>
        <strain evidence="2">CGMCC 1.15493</strain>
    </source>
</reference>
<protein>
    <submittedName>
        <fullName evidence="2">Uncharacterized protein</fullName>
    </submittedName>
</protein>
<dbReference type="EMBL" id="BMJJ01000002">
    <property type="protein sequence ID" value="GGD09033.1"/>
    <property type="molecule type" value="Genomic_DNA"/>
</dbReference>
<feature type="region of interest" description="Disordered" evidence="1">
    <location>
        <begin position="34"/>
        <end position="63"/>
    </location>
</feature>
<comment type="caution">
    <text evidence="2">The sequence shown here is derived from an EMBL/GenBank/DDBJ whole genome shotgun (WGS) entry which is preliminary data.</text>
</comment>
<name>A0A916XTT9_9HYPH</name>
<keyword evidence="3" id="KW-1185">Reference proteome</keyword>
<dbReference type="Proteomes" id="UP000613160">
    <property type="component" value="Unassembled WGS sequence"/>
</dbReference>
<dbReference type="AlphaFoldDB" id="A0A916XTT9"/>
<dbReference type="RefSeq" id="WP_188849463.1">
    <property type="nucleotide sequence ID" value="NZ_BMJJ01000002.1"/>
</dbReference>
<sequence>MKSIFVGLVLTLCIGVVAALVLTEAQRPSYAAFSSTSGARVGNPGDNLVGADWSQPGEGAAGG</sequence>
<reference evidence="2" key="2">
    <citation type="submission" date="2020-09" db="EMBL/GenBank/DDBJ databases">
        <authorList>
            <person name="Sun Q."/>
            <person name="Zhou Y."/>
        </authorList>
    </citation>
    <scope>NUCLEOTIDE SEQUENCE</scope>
    <source>
        <strain evidence="2">CGMCC 1.15493</strain>
    </source>
</reference>